<dbReference type="InterPro" id="IPR043502">
    <property type="entry name" value="DNA/RNA_pol_sf"/>
</dbReference>
<dbReference type="PROSITE" id="PS50878">
    <property type="entry name" value="RT_POL"/>
    <property type="match status" value="1"/>
</dbReference>
<dbReference type="PANTHER" id="PTHR31635:SF196">
    <property type="entry name" value="REVERSE TRANSCRIPTASE DOMAIN-CONTAINING PROTEIN-RELATED"/>
    <property type="match status" value="1"/>
</dbReference>
<dbReference type="InterPro" id="IPR005135">
    <property type="entry name" value="Endo/exonuclease/phosphatase"/>
</dbReference>
<accession>A0A803TNH8</accession>
<dbReference type="InParanoid" id="A0A803TNH8"/>
<dbReference type="InterPro" id="IPR036691">
    <property type="entry name" value="Endo/exonu/phosph_ase_sf"/>
</dbReference>
<reference evidence="2" key="3">
    <citation type="submission" date="2025-09" db="UniProtKB">
        <authorList>
            <consortium name="Ensembl"/>
        </authorList>
    </citation>
    <scope>IDENTIFICATION</scope>
</reference>
<dbReference type="CDD" id="cd01650">
    <property type="entry name" value="RT_nLTR_like"/>
    <property type="match status" value="1"/>
</dbReference>
<dbReference type="SUPFAM" id="SSF56219">
    <property type="entry name" value="DNase I-like"/>
    <property type="match status" value="1"/>
</dbReference>
<name>A0A803TNH8_ANOCA</name>
<organism evidence="2 3">
    <name type="scientific">Anolis carolinensis</name>
    <name type="common">Green anole</name>
    <name type="synonym">American chameleon</name>
    <dbReference type="NCBI Taxonomy" id="28377"/>
    <lineage>
        <taxon>Eukaryota</taxon>
        <taxon>Metazoa</taxon>
        <taxon>Chordata</taxon>
        <taxon>Craniata</taxon>
        <taxon>Vertebrata</taxon>
        <taxon>Euteleostomi</taxon>
        <taxon>Lepidosauria</taxon>
        <taxon>Squamata</taxon>
        <taxon>Bifurcata</taxon>
        <taxon>Unidentata</taxon>
        <taxon>Episquamata</taxon>
        <taxon>Toxicofera</taxon>
        <taxon>Iguania</taxon>
        <taxon>Dactyloidae</taxon>
        <taxon>Anolis</taxon>
    </lineage>
</organism>
<evidence type="ECO:0000313" key="3">
    <source>
        <dbReference type="Proteomes" id="UP000001646"/>
    </source>
</evidence>
<dbReference type="Pfam" id="PF03372">
    <property type="entry name" value="Exo_endo_phos"/>
    <property type="match status" value="1"/>
</dbReference>
<dbReference type="PANTHER" id="PTHR31635">
    <property type="entry name" value="REVERSE TRANSCRIPTASE DOMAIN-CONTAINING PROTEIN-RELATED"/>
    <property type="match status" value="1"/>
</dbReference>
<dbReference type="InterPro" id="IPR000477">
    <property type="entry name" value="RT_dom"/>
</dbReference>
<protein>
    <recommendedName>
        <fullName evidence="1">Reverse transcriptase domain-containing protein</fullName>
    </recommendedName>
</protein>
<dbReference type="Gene3D" id="3.60.10.10">
    <property type="entry name" value="Endonuclease/exonuclease/phosphatase"/>
    <property type="match status" value="1"/>
</dbReference>
<proteinExistence type="predicted"/>
<sequence length="1273" mass="150475">MRRKRMKRNPLMTTTLHQKMSKVSLPLKCYSNNVNGLNSPNKRRRLFNTLKKGRYNIIALQETHIDVNHISYLKKSYLGKEFSAADTVKKRGVVLYIDQAIPAEEQFKDKEGRIIAIRAEIAGEKILICNIYAPNGPKTKFIKFLRENIAKIEFDHIIILGDFNGVLDTVRDTSRTIKKEKNTGTLPKYFVTLKDEYDLIDVWREQNPGGKDYTYFSSRHRTWSRIDMVWVLKSLATKIENIKILSRDLPDHCPLLLEINKKSTFKKWRLNENLLKQGNDIEKIKNMTKEYFKYNDTKEMRPQIIWDAFKAVARGFLIQLNASKIKQKELEMVKLNNEIEGKEKDLKANPRNQSTKRALDILRKRKANWDMEKIANQIKWVKQNAFENANKPGKWLARLIRKKRQNQQIIAIKSKGKIVTSDENIREEFKTFYEKLYTKETINPEKIMEYLGKQNLGKITDAQRLNLNKEITNEEILKAINSFESNKAPGPDGFTIAFYKIGQKEVIRFLCKLMNQALQEKIIPETWKEAIIIMIPKENSDGLDVQNYRPISLLNTDYKIFTKILANRMKEFLEEWIGEDQTGFLSARSIKDNVRIIIDAIEYYEQNSQKEVGFLALDAEKAFDNLNWNFFKLLLQELDFGFQFQNGINSIYEEQWAKIQINGSESTKFKINKGTRQGCPLSPLIFIFALEVLLRAINRDQKLQGIRLDNRDYKFRAFADDLICIIENPRKSIQDWLSKIDEFGKVAGLKINSKKTKILTKNMSKEKQKELFDISGLEIPAKIKYLGIWLSAKNNKLLDLNYLSKWKEIQSDLEKWSNLNVSLMGRIAIIKMNVLPKMLYMFQNIPIIRKATLLNNWQKEIMKFIWKKKKARIKYSTMISPKKQGGFGVPDLKLYHDACALNWITEWTKLKQIKILNLEGHELRRGWHGYLWYNKSKIEKQFGNHFIRSSLIKIWDKYKRQFHTKNPLWLSPLEANHRRLLGWRDWPTYKEILNSALNTNTTPQLKDLQEIQSINRNVTWYHYFQIKESYKKDNPEGFETEQGFWDRICQSNKKVISILYSKLLEWELQSEGTTKAMIQWANNISRPIYMHEWESIWRKKIKYSYSTDMKENWLKVLHRWYLTPKKIGLMYKKANNKCWRCKTQIGSYHHMWWSCKKLEKFWTMVLEESNKILKTNFKKAPELLLLGLYDQSIMVDRNTDKLFTFCITAARMLVAKQWKSENAPTKEAWLGKLIEIKDMDKLTFLLRKSNGRAMKETDWSPLEDYIKKITSKN</sequence>
<dbReference type="Proteomes" id="UP000001646">
    <property type="component" value="Chromosome 2"/>
</dbReference>
<dbReference type="Pfam" id="PF00078">
    <property type="entry name" value="RVT_1"/>
    <property type="match status" value="1"/>
</dbReference>
<dbReference type="GO" id="GO:0003824">
    <property type="term" value="F:catalytic activity"/>
    <property type="evidence" value="ECO:0007669"/>
    <property type="project" value="InterPro"/>
</dbReference>
<reference evidence="2 3" key="1">
    <citation type="submission" date="2009-12" db="EMBL/GenBank/DDBJ databases">
        <title>The Genome Sequence of Anolis carolinensis (Green Anole Lizard).</title>
        <authorList>
            <consortium name="The Genome Sequencing Platform"/>
            <person name="Di Palma F."/>
            <person name="Alfoldi J."/>
            <person name="Heiman D."/>
            <person name="Young S."/>
            <person name="Grabherr M."/>
            <person name="Johnson J."/>
            <person name="Lander E.S."/>
            <person name="Lindblad-Toh K."/>
        </authorList>
    </citation>
    <scope>NUCLEOTIDE SEQUENCE [LARGE SCALE GENOMIC DNA]</scope>
    <source>
        <strain evidence="2 3">JBL SC #1</strain>
    </source>
</reference>
<feature type="domain" description="Reverse transcriptase" evidence="1">
    <location>
        <begin position="516"/>
        <end position="790"/>
    </location>
</feature>
<evidence type="ECO:0000259" key="1">
    <source>
        <dbReference type="PROSITE" id="PS50878"/>
    </source>
</evidence>
<dbReference type="CDD" id="cd09076">
    <property type="entry name" value="L1-EN"/>
    <property type="match status" value="1"/>
</dbReference>
<reference evidence="2" key="2">
    <citation type="submission" date="2025-08" db="UniProtKB">
        <authorList>
            <consortium name="Ensembl"/>
        </authorList>
    </citation>
    <scope>IDENTIFICATION</scope>
</reference>
<keyword evidence="3" id="KW-1185">Reference proteome</keyword>
<dbReference type="SUPFAM" id="SSF56672">
    <property type="entry name" value="DNA/RNA polymerases"/>
    <property type="match status" value="1"/>
</dbReference>
<dbReference type="Ensembl" id="ENSACAT00000055457.1">
    <property type="protein sequence ID" value="ENSACAP00000036768.1"/>
    <property type="gene ID" value="ENSACAG00000043743.1"/>
</dbReference>
<dbReference type="AlphaFoldDB" id="A0A803TNH8"/>
<dbReference type="GeneTree" id="ENSGT01150000286916"/>
<evidence type="ECO:0000313" key="2">
    <source>
        <dbReference type="Ensembl" id="ENSACAP00000036768.1"/>
    </source>
</evidence>